<sequence length="546" mass="61385">MTEVVRISEEAGKEYGMVELLKKWKLPDQYHSKMSERWRCKIAPTARSEEEIKQHLLDGSPVLVDPRYGKAACDQVGGDCLDFLVNDETRNKFPRPKIAFVAGWGRPGTILADDEELRVVESFEQVLSSDKPLNLQMFHREDDGAPRIPKLPQALQWPLPELLGAGPTGGREGGGEDGGAGEGGGEGGWRARHTCDMATRLSAKGALTWWHLDDGGEFVFQVGLPLREDRKMEGPVLLGPNGKPVVKLFIFAEKDAYDFIIQDIESNKTSRFNHLHLFDTPSSCLPDKSCSSIEEEDDNDALPTFWIAALEAGGSPLLSPPNVPHLVITLQDCVMVEERAISIFFLDEVIYFLEKASKDWDQRPIIYPFINETMKDDDEINRHVIAVLERVASETNDDRVLIRIRESLRSLTRGMGEHVAMSQETLARVNKLVHNTRLSSLPHDRRSAMQVKFARCLDPACCFDPILVLSVTSSSSQTRTFSLVLISRRRWAAHVHVGGCPWWGCIRQTKEEALKDRKEMLAARKEGTEAFRQFLQDMKRRGPGSV</sequence>
<dbReference type="OMA" id="TCSPVYG"/>
<protein>
    <submittedName>
        <fullName evidence="2 3">Uncharacterized protein</fullName>
    </submittedName>
</protein>
<dbReference type="eggNOG" id="ENOG502QW8Z">
    <property type="taxonomic scope" value="Eukaryota"/>
</dbReference>
<reference evidence="2 4" key="1">
    <citation type="journal article" date="2012" name="Nature">
        <title>Algal genomes reveal evolutionary mosaicism and the fate of nucleomorphs.</title>
        <authorList>
            <consortium name="DOE Joint Genome Institute"/>
            <person name="Curtis B.A."/>
            <person name="Tanifuji G."/>
            <person name="Burki F."/>
            <person name="Gruber A."/>
            <person name="Irimia M."/>
            <person name="Maruyama S."/>
            <person name="Arias M.C."/>
            <person name="Ball S.G."/>
            <person name="Gile G.H."/>
            <person name="Hirakawa Y."/>
            <person name="Hopkins J.F."/>
            <person name="Kuo A."/>
            <person name="Rensing S.A."/>
            <person name="Schmutz J."/>
            <person name="Symeonidi A."/>
            <person name="Elias M."/>
            <person name="Eveleigh R.J."/>
            <person name="Herman E.K."/>
            <person name="Klute M.J."/>
            <person name="Nakayama T."/>
            <person name="Obornik M."/>
            <person name="Reyes-Prieto A."/>
            <person name="Armbrust E.V."/>
            <person name="Aves S.J."/>
            <person name="Beiko R.G."/>
            <person name="Coutinho P."/>
            <person name="Dacks J.B."/>
            <person name="Durnford D.G."/>
            <person name="Fast N.M."/>
            <person name="Green B.R."/>
            <person name="Grisdale C.J."/>
            <person name="Hempel F."/>
            <person name="Henrissat B."/>
            <person name="Hoppner M.P."/>
            <person name="Ishida K."/>
            <person name="Kim E."/>
            <person name="Koreny L."/>
            <person name="Kroth P.G."/>
            <person name="Liu Y."/>
            <person name="Malik S.B."/>
            <person name="Maier U.G."/>
            <person name="McRose D."/>
            <person name="Mock T."/>
            <person name="Neilson J.A."/>
            <person name="Onodera N.T."/>
            <person name="Poole A.M."/>
            <person name="Pritham E.J."/>
            <person name="Richards T.A."/>
            <person name="Rocap G."/>
            <person name="Roy S.W."/>
            <person name="Sarai C."/>
            <person name="Schaack S."/>
            <person name="Shirato S."/>
            <person name="Slamovits C.H."/>
            <person name="Spencer D.F."/>
            <person name="Suzuki S."/>
            <person name="Worden A.Z."/>
            <person name="Zauner S."/>
            <person name="Barry K."/>
            <person name="Bell C."/>
            <person name="Bharti A.K."/>
            <person name="Crow J.A."/>
            <person name="Grimwood J."/>
            <person name="Kramer R."/>
            <person name="Lindquist E."/>
            <person name="Lucas S."/>
            <person name="Salamov A."/>
            <person name="McFadden G.I."/>
            <person name="Lane C.E."/>
            <person name="Keeling P.J."/>
            <person name="Gray M.W."/>
            <person name="Grigoriev I.V."/>
            <person name="Archibald J.M."/>
        </authorList>
    </citation>
    <scope>NUCLEOTIDE SEQUENCE</scope>
    <source>
        <strain evidence="2 4">CCMP2712</strain>
    </source>
</reference>
<organism evidence="2">
    <name type="scientific">Guillardia theta (strain CCMP2712)</name>
    <name type="common">Cryptophyte</name>
    <dbReference type="NCBI Taxonomy" id="905079"/>
    <lineage>
        <taxon>Eukaryota</taxon>
        <taxon>Cryptophyceae</taxon>
        <taxon>Pyrenomonadales</taxon>
        <taxon>Geminigeraceae</taxon>
        <taxon>Guillardia</taxon>
    </lineage>
</organism>
<evidence type="ECO:0000313" key="2">
    <source>
        <dbReference type="EMBL" id="EKX34748.1"/>
    </source>
</evidence>
<dbReference type="GeneID" id="17291472"/>
<dbReference type="PaxDb" id="55529-EKX34748"/>
<feature type="region of interest" description="Disordered" evidence="1">
    <location>
        <begin position="161"/>
        <end position="188"/>
    </location>
</feature>
<keyword evidence="4" id="KW-1185">Reference proteome</keyword>
<gene>
    <name evidence="2" type="ORF">GUITHDRAFT_146966</name>
</gene>
<dbReference type="Proteomes" id="UP000011087">
    <property type="component" value="Unassembled WGS sequence"/>
</dbReference>
<evidence type="ECO:0000313" key="4">
    <source>
        <dbReference type="Proteomes" id="UP000011087"/>
    </source>
</evidence>
<dbReference type="KEGG" id="gtt:GUITHDRAFT_146966"/>
<dbReference type="OrthoDB" id="498425at2759"/>
<proteinExistence type="predicted"/>
<evidence type="ECO:0000256" key="1">
    <source>
        <dbReference type="SAM" id="MobiDB-lite"/>
    </source>
</evidence>
<dbReference type="AlphaFoldDB" id="L1IET9"/>
<dbReference type="EnsemblProtists" id="EKX34748">
    <property type="protein sequence ID" value="EKX34748"/>
    <property type="gene ID" value="GUITHDRAFT_146966"/>
</dbReference>
<dbReference type="HOGENOM" id="CLU_455880_0_0_1"/>
<evidence type="ECO:0000313" key="3">
    <source>
        <dbReference type="EnsemblProtists" id="EKX34748"/>
    </source>
</evidence>
<feature type="compositionally biased region" description="Gly residues" evidence="1">
    <location>
        <begin position="166"/>
        <end position="188"/>
    </location>
</feature>
<accession>L1IET9</accession>
<reference evidence="4" key="2">
    <citation type="submission" date="2012-11" db="EMBL/GenBank/DDBJ databases">
        <authorList>
            <person name="Kuo A."/>
            <person name="Curtis B.A."/>
            <person name="Tanifuji G."/>
            <person name="Burki F."/>
            <person name="Gruber A."/>
            <person name="Irimia M."/>
            <person name="Maruyama S."/>
            <person name="Arias M.C."/>
            <person name="Ball S.G."/>
            <person name="Gile G.H."/>
            <person name="Hirakawa Y."/>
            <person name="Hopkins J.F."/>
            <person name="Rensing S.A."/>
            <person name="Schmutz J."/>
            <person name="Symeonidi A."/>
            <person name="Elias M."/>
            <person name="Eveleigh R.J."/>
            <person name="Herman E.K."/>
            <person name="Klute M.J."/>
            <person name="Nakayama T."/>
            <person name="Obornik M."/>
            <person name="Reyes-Prieto A."/>
            <person name="Armbrust E.V."/>
            <person name="Aves S.J."/>
            <person name="Beiko R.G."/>
            <person name="Coutinho P."/>
            <person name="Dacks J.B."/>
            <person name="Durnford D.G."/>
            <person name="Fast N.M."/>
            <person name="Green B.R."/>
            <person name="Grisdale C."/>
            <person name="Hempe F."/>
            <person name="Henrissat B."/>
            <person name="Hoppner M.P."/>
            <person name="Ishida K.-I."/>
            <person name="Kim E."/>
            <person name="Koreny L."/>
            <person name="Kroth P.G."/>
            <person name="Liu Y."/>
            <person name="Malik S.-B."/>
            <person name="Maier U.G."/>
            <person name="McRose D."/>
            <person name="Mock T."/>
            <person name="Neilson J.A."/>
            <person name="Onodera N.T."/>
            <person name="Poole A.M."/>
            <person name="Pritham E.J."/>
            <person name="Richards T.A."/>
            <person name="Rocap G."/>
            <person name="Roy S.W."/>
            <person name="Sarai C."/>
            <person name="Schaack S."/>
            <person name="Shirato S."/>
            <person name="Slamovits C.H."/>
            <person name="Spencer D.F."/>
            <person name="Suzuki S."/>
            <person name="Worden A.Z."/>
            <person name="Zauner S."/>
            <person name="Barry K."/>
            <person name="Bell C."/>
            <person name="Bharti A.K."/>
            <person name="Crow J.A."/>
            <person name="Grimwood J."/>
            <person name="Kramer R."/>
            <person name="Lindquist E."/>
            <person name="Lucas S."/>
            <person name="Salamov A."/>
            <person name="McFadden G.I."/>
            <person name="Lane C.E."/>
            <person name="Keeling P.J."/>
            <person name="Gray M.W."/>
            <person name="Grigoriev I.V."/>
            <person name="Archibald J.M."/>
        </authorList>
    </citation>
    <scope>NUCLEOTIDE SEQUENCE</scope>
    <source>
        <strain evidence="4">CCMP2712</strain>
    </source>
</reference>
<reference evidence="3" key="3">
    <citation type="submission" date="2015-06" db="UniProtKB">
        <authorList>
            <consortium name="EnsemblProtists"/>
        </authorList>
    </citation>
    <scope>IDENTIFICATION</scope>
</reference>
<dbReference type="EMBL" id="JH993103">
    <property type="protein sequence ID" value="EKX34748.1"/>
    <property type="molecule type" value="Genomic_DNA"/>
</dbReference>
<dbReference type="RefSeq" id="XP_005821728.1">
    <property type="nucleotide sequence ID" value="XM_005821671.1"/>
</dbReference>
<name>L1IET9_GUITC</name>